<dbReference type="Gene3D" id="3.75.10.10">
    <property type="entry name" value="L-arginine/glycine Amidinotransferase, Chain A"/>
    <property type="match status" value="1"/>
</dbReference>
<proteinExistence type="predicted"/>
<evidence type="ECO:0000313" key="5">
    <source>
        <dbReference type="Proteomes" id="UP000001962"/>
    </source>
</evidence>
<evidence type="ECO:0000313" key="4">
    <source>
        <dbReference type="EMBL" id="ABI55485.1"/>
    </source>
</evidence>
<dbReference type="HOGENOM" id="CLU_057463_0_0_6"/>
<evidence type="ECO:0000256" key="1">
    <source>
        <dbReference type="ARBA" id="ARBA00005213"/>
    </source>
</evidence>
<dbReference type="AlphaFoldDB" id="Q0ACF2"/>
<name>Q0ACF2_ALKEH</name>
<dbReference type="SUPFAM" id="SSF55909">
    <property type="entry name" value="Pentein"/>
    <property type="match status" value="1"/>
</dbReference>
<accession>Q0ACF2</accession>
<dbReference type="EMBL" id="CP000453">
    <property type="protein sequence ID" value="ABI55485.1"/>
    <property type="molecule type" value="Genomic_DNA"/>
</dbReference>
<gene>
    <name evidence="4" type="ordered locus">Mlg_0130</name>
</gene>
<dbReference type="GO" id="GO:0019546">
    <property type="term" value="P:L-arginine deiminase pathway"/>
    <property type="evidence" value="ECO:0007669"/>
    <property type="project" value="TreeGrafter"/>
</dbReference>
<keyword evidence="4" id="KW-0808">Transferase</keyword>
<protein>
    <recommendedName>
        <fullName evidence="2">arginine deiminase</fullName>
        <ecNumber evidence="2">3.5.3.6</ecNumber>
    </recommendedName>
</protein>
<evidence type="ECO:0000256" key="2">
    <source>
        <dbReference type="ARBA" id="ARBA00012171"/>
    </source>
</evidence>
<comment type="pathway">
    <text evidence="1">Amino-acid degradation; L-arginine degradation via ADI pathway; carbamoyl phosphate from L-arginine: step 1/2.</text>
</comment>
<organism evidence="4 5">
    <name type="scientific">Alkalilimnicola ehrlichii (strain ATCC BAA-1101 / DSM 17681 / MLHE-1)</name>
    <dbReference type="NCBI Taxonomy" id="187272"/>
    <lineage>
        <taxon>Bacteria</taxon>
        <taxon>Pseudomonadati</taxon>
        <taxon>Pseudomonadota</taxon>
        <taxon>Gammaproteobacteria</taxon>
        <taxon>Chromatiales</taxon>
        <taxon>Ectothiorhodospiraceae</taxon>
        <taxon>Alkalilimnicola</taxon>
    </lineage>
</organism>
<comment type="catalytic activity">
    <reaction evidence="3">
        <text>L-arginine + H2O = L-citrulline + NH4(+)</text>
        <dbReference type="Rhea" id="RHEA:19597"/>
        <dbReference type="ChEBI" id="CHEBI:15377"/>
        <dbReference type="ChEBI" id="CHEBI:28938"/>
        <dbReference type="ChEBI" id="CHEBI:32682"/>
        <dbReference type="ChEBI" id="CHEBI:57743"/>
        <dbReference type="EC" id="3.5.3.6"/>
    </reaction>
</comment>
<dbReference type="KEGG" id="aeh:Mlg_0130"/>
<sequence length="268" mass="30660">MSKAVLMCPPEHFDIEYEINPWMHVDDPVCRELARSQWQGLYQLYTQTLGWDVHLIDPIEHLPDMVFTANGGLVIRDRVALPRFRQPERQGETEFFEQWFRRRGYRTLCLPRHDFEGEGDALLWNDTLFAGYPWRSDKPAHRELAEFFGLEVVSLQLTDARFYHLDTALTIVDEQTVALYPDAFTAEGLEAVHRRVPRVIEAAEADAVGYGLNAVSDGRHIVLSDRARGLAATYREMGLQVHPMPISEFQKSGGGMKCLTLELRDNGA</sequence>
<dbReference type="Proteomes" id="UP000001962">
    <property type="component" value="Chromosome"/>
</dbReference>
<dbReference type="Pfam" id="PF19420">
    <property type="entry name" value="DDAH_eukar"/>
    <property type="match status" value="1"/>
</dbReference>
<reference evidence="5" key="1">
    <citation type="submission" date="2006-08" db="EMBL/GenBank/DDBJ databases">
        <title>Complete sequence of Alkalilimnicola ehrilichei MLHE-1.</title>
        <authorList>
            <person name="Copeland A."/>
            <person name="Lucas S."/>
            <person name="Lapidus A."/>
            <person name="Barry K."/>
            <person name="Detter J.C."/>
            <person name="Glavina del Rio T."/>
            <person name="Hammon N."/>
            <person name="Israni S."/>
            <person name="Dalin E."/>
            <person name="Tice H."/>
            <person name="Pitluck S."/>
            <person name="Sims D."/>
            <person name="Brettin T."/>
            <person name="Bruce D."/>
            <person name="Han C."/>
            <person name="Tapia R."/>
            <person name="Gilna P."/>
            <person name="Schmutz J."/>
            <person name="Larimer F."/>
            <person name="Land M."/>
            <person name="Hauser L."/>
            <person name="Kyrpides N."/>
            <person name="Mikhailova N."/>
            <person name="Oremland R.S."/>
            <person name="Hoeft S.E."/>
            <person name="Switzer-Blum J."/>
            <person name="Kulp T."/>
            <person name="King G."/>
            <person name="Tabita R."/>
            <person name="Witte B."/>
            <person name="Santini J.M."/>
            <person name="Basu P."/>
            <person name="Hollibaugh J.T."/>
            <person name="Xie G."/>
            <person name="Stolz J.F."/>
            <person name="Richardson P."/>
        </authorList>
    </citation>
    <scope>NUCLEOTIDE SEQUENCE [LARGE SCALE GENOMIC DNA]</scope>
    <source>
        <strain evidence="5">ATCC BAA-1101 / DSM 17681 / MLHE-1</strain>
    </source>
</reference>
<dbReference type="GO" id="GO:0016990">
    <property type="term" value="F:arginine deiminase activity"/>
    <property type="evidence" value="ECO:0007669"/>
    <property type="project" value="UniProtKB-EC"/>
</dbReference>
<dbReference type="NCBIfam" id="NF045659">
    <property type="entry name" value="DiMArgaseDdahMtb"/>
    <property type="match status" value="1"/>
</dbReference>
<dbReference type="eggNOG" id="COG1834">
    <property type="taxonomic scope" value="Bacteria"/>
</dbReference>
<dbReference type="EC" id="3.5.3.6" evidence="2"/>
<keyword evidence="5" id="KW-1185">Reference proteome</keyword>
<dbReference type="GO" id="GO:0016740">
    <property type="term" value="F:transferase activity"/>
    <property type="evidence" value="ECO:0007669"/>
    <property type="project" value="UniProtKB-KW"/>
</dbReference>
<dbReference type="PANTHER" id="PTHR47271:SF2">
    <property type="entry name" value="ARGININE DEIMINASE"/>
    <property type="match status" value="1"/>
</dbReference>
<evidence type="ECO:0000256" key="3">
    <source>
        <dbReference type="ARBA" id="ARBA00049429"/>
    </source>
</evidence>
<dbReference type="PANTHER" id="PTHR47271">
    <property type="entry name" value="ARGININE DEIMINASE"/>
    <property type="match status" value="1"/>
</dbReference>